<feature type="transmembrane region" description="Helical" evidence="5">
    <location>
        <begin position="6"/>
        <end position="30"/>
    </location>
</feature>
<dbReference type="InterPro" id="IPR019109">
    <property type="entry name" value="MamF_MmsF"/>
</dbReference>
<comment type="subcellular location">
    <subcellularLocation>
        <location evidence="1">Membrane</location>
        <topology evidence="1">Multi-pass membrane protein</topology>
    </subcellularLocation>
</comment>
<evidence type="ECO:0000256" key="2">
    <source>
        <dbReference type="ARBA" id="ARBA00022692"/>
    </source>
</evidence>
<evidence type="ECO:0000256" key="5">
    <source>
        <dbReference type="SAM" id="Phobius"/>
    </source>
</evidence>
<gene>
    <name evidence="6" type="ORF">QYB95_15995</name>
</gene>
<dbReference type="Pfam" id="PF09685">
    <property type="entry name" value="MamF_MmsF"/>
    <property type="match status" value="1"/>
</dbReference>
<keyword evidence="3 5" id="KW-1133">Transmembrane helix</keyword>
<evidence type="ECO:0000313" key="7">
    <source>
        <dbReference type="Proteomes" id="UP001172743"/>
    </source>
</evidence>
<sequence>MENHKIISALCYASLLFAPFLLPLIVYFVIKDKEVKYHARRAFVSHSIPTALSILLAIFGFIGMLTLDYNNMSGYVILMFVLMGIYFLVTIGIIIWNIIQAYRIYRVGF</sequence>
<feature type="transmembrane region" description="Helical" evidence="5">
    <location>
        <begin position="42"/>
        <end position="63"/>
    </location>
</feature>
<proteinExistence type="predicted"/>
<evidence type="ECO:0000256" key="3">
    <source>
        <dbReference type="ARBA" id="ARBA00022989"/>
    </source>
</evidence>
<evidence type="ECO:0000256" key="4">
    <source>
        <dbReference type="ARBA" id="ARBA00023136"/>
    </source>
</evidence>
<dbReference type="Proteomes" id="UP001172743">
    <property type="component" value="Unassembled WGS sequence"/>
</dbReference>
<dbReference type="RefSeq" id="WP_301139376.1">
    <property type="nucleotide sequence ID" value="NZ_JAUHTQ010000015.1"/>
</dbReference>
<name>A0ABT8GVX9_9BACL</name>
<evidence type="ECO:0000256" key="1">
    <source>
        <dbReference type="ARBA" id="ARBA00004141"/>
    </source>
</evidence>
<keyword evidence="7" id="KW-1185">Reference proteome</keyword>
<reference evidence="6" key="1">
    <citation type="submission" date="2023-07" db="EMBL/GenBank/DDBJ databases">
        <title>Ureibacillus sp. isolated from freshwater well.</title>
        <authorList>
            <person name="Kirdat K."/>
            <person name="Bhatt A."/>
            <person name="Teware R."/>
            <person name="Bhavsar Y."/>
            <person name="Yadav A."/>
        </authorList>
    </citation>
    <scope>NUCLEOTIDE SEQUENCE</scope>
    <source>
        <strain evidence="6">BA0131</strain>
    </source>
</reference>
<keyword evidence="4 5" id="KW-0472">Membrane</keyword>
<evidence type="ECO:0000313" key="6">
    <source>
        <dbReference type="EMBL" id="MDN4495056.1"/>
    </source>
</evidence>
<organism evidence="6 7">
    <name type="scientific">Ureibacillus aquaedulcis</name>
    <dbReference type="NCBI Taxonomy" id="3058421"/>
    <lineage>
        <taxon>Bacteria</taxon>
        <taxon>Bacillati</taxon>
        <taxon>Bacillota</taxon>
        <taxon>Bacilli</taxon>
        <taxon>Bacillales</taxon>
        <taxon>Caryophanaceae</taxon>
        <taxon>Ureibacillus</taxon>
    </lineage>
</organism>
<comment type="caution">
    <text evidence="6">The sequence shown here is derived from an EMBL/GenBank/DDBJ whole genome shotgun (WGS) entry which is preliminary data.</text>
</comment>
<keyword evidence="2 5" id="KW-0812">Transmembrane</keyword>
<feature type="transmembrane region" description="Helical" evidence="5">
    <location>
        <begin position="75"/>
        <end position="99"/>
    </location>
</feature>
<dbReference type="EMBL" id="JAUHTQ010000015">
    <property type="protein sequence ID" value="MDN4495056.1"/>
    <property type="molecule type" value="Genomic_DNA"/>
</dbReference>
<protein>
    <submittedName>
        <fullName evidence="6">DUF4870 domain-containing protein</fullName>
    </submittedName>
</protein>
<accession>A0ABT8GVX9</accession>